<organism evidence="1 2">
    <name type="scientific">Rhodococcus opacus</name>
    <name type="common">Nocardia opaca</name>
    <dbReference type="NCBI Taxonomy" id="37919"/>
    <lineage>
        <taxon>Bacteria</taxon>
        <taxon>Bacillati</taxon>
        <taxon>Actinomycetota</taxon>
        <taxon>Actinomycetes</taxon>
        <taxon>Mycobacteriales</taxon>
        <taxon>Nocardiaceae</taxon>
        <taxon>Rhodococcus</taxon>
    </lineage>
</organism>
<dbReference type="RefSeq" id="WP_128641351.1">
    <property type="nucleotide sequence ID" value="NZ_CP008947.1"/>
</dbReference>
<evidence type="ECO:0000313" key="1">
    <source>
        <dbReference type="EMBL" id="AII08677.1"/>
    </source>
</evidence>
<gene>
    <name evidence="1" type="ORF">EP51_30285</name>
</gene>
<protein>
    <submittedName>
        <fullName evidence="1">Uncharacterized protein</fullName>
    </submittedName>
</protein>
<dbReference type="EMBL" id="CP008947">
    <property type="protein sequence ID" value="AII08677.1"/>
    <property type="molecule type" value="Genomic_DNA"/>
</dbReference>
<accession>A0A076ETX1</accession>
<sequence>MAALISSQSYTAEIRRLCADAVPSGVVVAPEPGTAVEQDFLLLRPHRTSDDVLSAHVRRVGDHDLLVRFRNRDEQLVFEFWTNSFTGTVTPDDQAVDLMERYCAEQFPGALRRFRTRIRRAVPSGADFSSSLQQTYVQDGARMADVTVTCTLDGEVLAQAWATYALPD</sequence>
<dbReference type="eggNOG" id="ENOG502ZZGX">
    <property type="taxonomic scope" value="Bacteria"/>
</dbReference>
<proteinExistence type="predicted"/>
<dbReference type="Proteomes" id="UP000028488">
    <property type="component" value="Chromosome"/>
</dbReference>
<evidence type="ECO:0000313" key="2">
    <source>
        <dbReference type="Proteomes" id="UP000028488"/>
    </source>
</evidence>
<dbReference type="AlphaFoldDB" id="A0A076ETX1"/>
<reference evidence="1 2" key="1">
    <citation type="submission" date="2014-07" db="EMBL/GenBank/DDBJ databases">
        <title>Genome Sequence of Rhodococcus opacus Strain R7, a Biodegrader of Mono- and Polycyclic Aromatic Hydrocarbons.</title>
        <authorList>
            <person name="Di Gennaro P."/>
            <person name="Zampolli J."/>
            <person name="Presti I."/>
            <person name="Cappelletti M."/>
            <person name="D'Ursi P."/>
            <person name="Orro A."/>
            <person name="Mezzelani A."/>
            <person name="Milanesi L."/>
        </authorList>
    </citation>
    <scope>NUCLEOTIDE SEQUENCE [LARGE SCALE GENOMIC DNA]</scope>
    <source>
        <strain evidence="1 2">R7</strain>
    </source>
</reference>
<name>A0A076ETX1_RHOOP</name>